<accession>A0AAD5M8B5</accession>
<comment type="caution">
    <text evidence="2">The sequence shown here is derived from an EMBL/GenBank/DDBJ whole genome shotgun (WGS) entry which is preliminary data.</text>
</comment>
<protein>
    <submittedName>
        <fullName evidence="2">Uncharacterized protein</fullName>
    </submittedName>
</protein>
<dbReference type="EMBL" id="JAHQIW010001575">
    <property type="protein sequence ID" value="KAJ1353000.1"/>
    <property type="molecule type" value="Genomic_DNA"/>
</dbReference>
<keyword evidence="3" id="KW-1185">Reference proteome</keyword>
<gene>
    <name evidence="2" type="ORF">KIN20_009539</name>
</gene>
<reference evidence="2" key="1">
    <citation type="submission" date="2021-06" db="EMBL/GenBank/DDBJ databases">
        <title>Parelaphostrongylus tenuis whole genome reference sequence.</title>
        <authorList>
            <person name="Garwood T.J."/>
            <person name="Larsen P.A."/>
            <person name="Fountain-Jones N.M."/>
            <person name="Garbe J.R."/>
            <person name="Macchietto M.G."/>
            <person name="Kania S.A."/>
            <person name="Gerhold R.W."/>
            <person name="Richards J.E."/>
            <person name="Wolf T.M."/>
        </authorList>
    </citation>
    <scope>NUCLEOTIDE SEQUENCE</scope>
    <source>
        <strain evidence="2">MNPRO001-30</strain>
        <tissue evidence="2">Meninges</tissue>
    </source>
</reference>
<sequence length="54" mass="6128">MNIVRDWHIHTLDSWDIIACGFMTSYLSTESGTLSSCGGAEENRTGRSNRYKCR</sequence>
<feature type="region of interest" description="Disordered" evidence="1">
    <location>
        <begin position="32"/>
        <end position="54"/>
    </location>
</feature>
<name>A0AAD5M8B5_PARTN</name>
<proteinExistence type="predicted"/>
<evidence type="ECO:0000313" key="2">
    <source>
        <dbReference type="EMBL" id="KAJ1353000.1"/>
    </source>
</evidence>
<dbReference type="AlphaFoldDB" id="A0AAD5M8B5"/>
<evidence type="ECO:0000256" key="1">
    <source>
        <dbReference type="SAM" id="MobiDB-lite"/>
    </source>
</evidence>
<dbReference type="Proteomes" id="UP001196413">
    <property type="component" value="Unassembled WGS sequence"/>
</dbReference>
<evidence type="ECO:0000313" key="3">
    <source>
        <dbReference type="Proteomes" id="UP001196413"/>
    </source>
</evidence>
<organism evidence="2 3">
    <name type="scientific">Parelaphostrongylus tenuis</name>
    <name type="common">Meningeal worm</name>
    <dbReference type="NCBI Taxonomy" id="148309"/>
    <lineage>
        <taxon>Eukaryota</taxon>
        <taxon>Metazoa</taxon>
        <taxon>Ecdysozoa</taxon>
        <taxon>Nematoda</taxon>
        <taxon>Chromadorea</taxon>
        <taxon>Rhabditida</taxon>
        <taxon>Rhabditina</taxon>
        <taxon>Rhabditomorpha</taxon>
        <taxon>Strongyloidea</taxon>
        <taxon>Metastrongylidae</taxon>
        <taxon>Parelaphostrongylus</taxon>
    </lineage>
</organism>